<reference evidence="1" key="1">
    <citation type="submission" date="2015-08" db="UniProtKB">
        <authorList>
            <consortium name="WormBaseParasite"/>
        </authorList>
    </citation>
    <scope>IDENTIFICATION</scope>
</reference>
<dbReference type="WBParaSite" id="SSTP_0001252600.1">
    <property type="protein sequence ID" value="SSTP_0001252600.1"/>
    <property type="gene ID" value="SSTP_0001252600"/>
</dbReference>
<name>A0A0K0ESU8_STRER</name>
<proteinExistence type="predicted"/>
<dbReference type="AlphaFoldDB" id="A0A0K0ESU8"/>
<organism evidence="1">
    <name type="scientific">Strongyloides stercoralis</name>
    <name type="common">Threadworm</name>
    <dbReference type="NCBI Taxonomy" id="6248"/>
    <lineage>
        <taxon>Eukaryota</taxon>
        <taxon>Metazoa</taxon>
        <taxon>Ecdysozoa</taxon>
        <taxon>Nematoda</taxon>
        <taxon>Chromadorea</taxon>
        <taxon>Rhabditida</taxon>
        <taxon>Tylenchina</taxon>
        <taxon>Panagrolaimomorpha</taxon>
        <taxon>Strongyloidoidea</taxon>
        <taxon>Strongyloididae</taxon>
        <taxon>Strongyloides</taxon>
    </lineage>
</organism>
<sequence length="68" mass="8392">MHYKEACFERNEKIDLFNNEETFEEKVRQYLGRKDITAQEFEPKRKYIVSQCEETKPKKIYEKRSIVK</sequence>
<evidence type="ECO:0000313" key="1">
    <source>
        <dbReference type="WBParaSite" id="SSTP_0001252600.1"/>
    </source>
</evidence>
<accession>A0A0K0ESU8</accession>
<protein>
    <submittedName>
        <fullName evidence="1">Uncharacterized protein</fullName>
    </submittedName>
</protein>